<proteinExistence type="predicted"/>
<reference evidence="3" key="1">
    <citation type="submission" date="2016-10" db="EMBL/GenBank/DDBJ databases">
        <authorList>
            <person name="Varghese N."/>
            <person name="Submissions S."/>
        </authorList>
    </citation>
    <scope>NUCLEOTIDE SEQUENCE [LARGE SCALE GENOMIC DNA]</scope>
    <source>
        <strain evidence="3">DSM 3695</strain>
    </source>
</reference>
<dbReference type="AlphaFoldDB" id="A0A1I0SAN7"/>
<feature type="chain" id="PRO_5011749823" description="DUF4249 domain-containing protein" evidence="1">
    <location>
        <begin position="19"/>
        <end position="287"/>
    </location>
</feature>
<dbReference type="InterPro" id="IPR025345">
    <property type="entry name" value="DUF4249"/>
</dbReference>
<dbReference type="STRING" id="29529.SAMN04488122_5549"/>
<feature type="signal peptide" evidence="1">
    <location>
        <begin position="1"/>
        <end position="18"/>
    </location>
</feature>
<evidence type="ECO:0000256" key="1">
    <source>
        <dbReference type="SAM" id="SignalP"/>
    </source>
</evidence>
<sequence length="287" mass="31984">MKKSLFLILFAAVAGLTACEDKIDLNIAKGISYPVLDAWITTEKGVQTIKFTMSVPYTDNNPAPIIDDAKITLFDLTSGESYPFAFKDNKYTYDASAKAIGVIGHGYKLHVELKGEIFEAFDSIKRVSPIDSITYEFKKKEEAISGKEGYYATFYAKDLPGATDYSWVRSYRNDTIRRLEDNFAIDGGFDEGITDGDNFLLPIREGITDYSKPFQQNEKVIIRMLSLTRPSYDFLTQVNAQVNAGGLFAKVLENVKSNVQNTTPSGKGRILGWFGTSAVSRAEKTFK</sequence>
<gene>
    <name evidence="2" type="ORF">SAMN04488122_5549</name>
</gene>
<protein>
    <recommendedName>
        <fullName evidence="4">DUF4249 domain-containing protein</fullName>
    </recommendedName>
</protein>
<evidence type="ECO:0000313" key="3">
    <source>
        <dbReference type="Proteomes" id="UP000199310"/>
    </source>
</evidence>
<name>A0A1I0SAN7_9BACT</name>
<organism evidence="2 3">
    <name type="scientific">Chitinophaga arvensicola</name>
    <dbReference type="NCBI Taxonomy" id="29529"/>
    <lineage>
        <taxon>Bacteria</taxon>
        <taxon>Pseudomonadati</taxon>
        <taxon>Bacteroidota</taxon>
        <taxon>Chitinophagia</taxon>
        <taxon>Chitinophagales</taxon>
        <taxon>Chitinophagaceae</taxon>
        <taxon>Chitinophaga</taxon>
    </lineage>
</organism>
<dbReference type="RefSeq" id="WP_089900757.1">
    <property type="nucleotide sequence ID" value="NZ_FOJG01000002.1"/>
</dbReference>
<dbReference type="EMBL" id="FOJG01000002">
    <property type="protein sequence ID" value="SEW53540.1"/>
    <property type="molecule type" value="Genomic_DNA"/>
</dbReference>
<accession>A0A1I0SAN7</accession>
<dbReference type="PROSITE" id="PS51257">
    <property type="entry name" value="PROKAR_LIPOPROTEIN"/>
    <property type="match status" value="1"/>
</dbReference>
<dbReference type="Proteomes" id="UP000199310">
    <property type="component" value="Unassembled WGS sequence"/>
</dbReference>
<evidence type="ECO:0000313" key="2">
    <source>
        <dbReference type="EMBL" id="SEW53540.1"/>
    </source>
</evidence>
<evidence type="ECO:0008006" key="4">
    <source>
        <dbReference type="Google" id="ProtNLM"/>
    </source>
</evidence>
<dbReference type="OrthoDB" id="1117670at2"/>
<dbReference type="Pfam" id="PF14054">
    <property type="entry name" value="DUF4249"/>
    <property type="match status" value="1"/>
</dbReference>
<keyword evidence="1" id="KW-0732">Signal</keyword>
<keyword evidence="3" id="KW-1185">Reference proteome</keyword>